<organism evidence="2 4">
    <name type="scientific">Didymodactylos carnosus</name>
    <dbReference type="NCBI Taxonomy" id="1234261"/>
    <lineage>
        <taxon>Eukaryota</taxon>
        <taxon>Metazoa</taxon>
        <taxon>Spiralia</taxon>
        <taxon>Gnathifera</taxon>
        <taxon>Rotifera</taxon>
        <taxon>Eurotatoria</taxon>
        <taxon>Bdelloidea</taxon>
        <taxon>Philodinida</taxon>
        <taxon>Philodinidae</taxon>
        <taxon>Didymodactylos</taxon>
    </lineage>
</organism>
<reference evidence="2" key="1">
    <citation type="submission" date="2021-02" db="EMBL/GenBank/DDBJ databases">
        <authorList>
            <person name="Nowell W R."/>
        </authorList>
    </citation>
    <scope>NUCLEOTIDE SEQUENCE</scope>
</reference>
<feature type="compositionally biased region" description="Polar residues" evidence="1">
    <location>
        <begin position="69"/>
        <end position="90"/>
    </location>
</feature>
<comment type="caution">
    <text evidence="2">The sequence shown here is derived from an EMBL/GenBank/DDBJ whole genome shotgun (WGS) entry which is preliminary data.</text>
</comment>
<evidence type="ECO:0000313" key="4">
    <source>
        <dbReference type="Proteomes" id="UP000663829"/>
    </source>
</evidence>
<gene>
    <name evidence="2" type="ORF">GPM918_LOCUS15557</name>
    <name evidence="3" type="ORF">SRO942_LOCUS15557</name>
</gene>
<feature type="region of interest" description="Disordered" evidence="1">
    <location>
        <begin position="69"/>
        <end position="106"/>
    </location>
</feature>
<dbReference type="OrthoDB" id="7480340at2759"/>
<accession>A0A814JF34</accession>
<dbReference type="EMBL" id="CAJNOQ010003932">
    <property type="protein sequence ID" value="CAF1036574.1"/>
    <property type="molecule type" value="Genomic_DNA"/>
</dbReference>
<name>A0A814JF34_9BILA</name>
<protein>
    <submittedName>
        <fullName evidence="2">Uncharacterized protein</fullName>
    </submittedName>
</protein>
<evidence type="ECO:0000313" key="2">
    <source>
        <dbReference type="EMBL" id="CAF1036574.1"/>
    </source>
</evidence>
<evidence type="ECO:0000256" key="1">
    <source>
        <dbReference type="SAM" id="MobiDB-lite"/>
    </source>
</evidence>
<proteinExistence type="predicted"/>
<feature type="compositionally biased region" description="Low complexity" evidence="1">
    <location>
        <begin position="91"/>
        <end position="106"/>
    </location>
</feature>
<dbReference type="Proteomes" id="UP000663829">
    <property type="component" value="Unassembled WGS sequence"/>
</dbReference>
<sequence>MEYLRLGCLQDGLKQELQHDALSQQITIPQQFFNIMQQHEHIQVRLSNVQLNDLGSAATIQETSTINGVQQSNTTSIGRSQQQQSAHTSLSTNNRPQNSNSNNQQYINFNTRPRYYNQQSGPVPIQFDEDTENVAFDIKLLHPITLGPRQECEVEMQVPISTADTVIFHPKQQLQHNPTTLMPHALLKITNYTTKLTVINLNDHPRYIPQNTRLDVITYAPSNEQKQQVYPMSLKPRTLFNLSKMTIANTQIRHVICTGDHNPISSSPHSGTIRQQQILAEHIQ</sequence>
<evidence type="ECO:0000313" key="3">
    <source>
        <dbReference type="EMBL" id="CAF3807118.1"/>
    </source>
</evidence>
<dbReference type="EMBL" id="CAJOBC010003932">
    <property type="protein sequence ID" value="CAF3807118.1"/>
    <property type="molecule type" value="Genomic_DNA"/>
</dbReference>
<dbReference type="AlphaFoldDB" id="A0A814JF34"/>
<dbReference type="Proteomes" id="UP000681722">
    <property type="component" value="Unassembled WGS sequence"/>
</dbReference>
<keyword evidence="4" id="KW-1185">Reference proteome</keyword>